<organism evidence="2 3">
    <name type="scientific">Melanomma pulvis-pyrius CBS 109.77</name>
    <dbReference type="NCBI Taxonomy" id="1314802"/>
    <lineage>
        <taxon>Eukaryota</taxon>
        <taxon>Fungi</taxon>
        <taxon>Dikarya</taxon>
        <taxon>Ascomycota</taxon>
        <taxon>Pezizomycotina</taxon>
        <taxon>Dothideomycetes</taxon>
        <taxon>Pleosporomycetidae</taxon>
        <taxon>Pleosporales</taxon>
        <taxon>Melanommataceae</taxon>
        <taxon>Melanomma</taxon>
    </lineage>
</organism>
<accession>A0A6A6X7V3</accession>
<evidence type="ECO:0000256" key="1">
    <source>
        <dbReference type="SAM" id="MobiDB-lite"/>
    </source>
</evidence>
<dbReference type="AlphaFoldDB" id="A0A6A6X7V3"/>
<keyword evidence="3" id="KW-1185">Reference proteome</keyword>
<dbReference type="Gene3D" id="3.40.50.1820">
    <property type="entry name" value="alpha/beta hydrolase"/>
    <property type="match status" value="1"/>
</dbReference>
<feature type="region of interest" description="Disordered" evidence="1">
    <location>
        <begin position="150"/>
        <end position="173"/>
    </location>
</feature>
<evidence type="ECO:0000313" key="3">
    <source>
        <dbReference type="Proteomes" id="UP000799757"/>
    </source>
</evidence>
<sequence>MLHIRTCSIKTLSPAPRSHGPIPGRLQCDRTHRPHSHPNIRTRHRAHIPHDHSLLPPKPEPYKPPTTARIKDILLSSYGLTAPNGTFEKASLHIASPDRDGENIDPRHNSLVIFMPTTRLFYSQIASTIASKGYTVVAIDAPYDVDIVEYPDQQHPLGHQRRRRTPKDGLHRP</sequence>
<dbReference type="EMBL" id="MU001968">
    <property type="protein sequence ID" value="KAF2792476.1"/>
    <property type="molecule type" value="Genomic_DNA"/>
</dbReference>
<proteinExistence type="predicted"/>
<feature type="region of interest" description="Disordered" evidence="1">
    <location>
        <begin position="12"/>
        <end position="31"/>
    </location>
</feature>
<dbReference type="InterPro" id="IPR029058">
    <property type="entry name" value="AB_hydrolase_fold"/>
</dbReference>
<evidence type="ECO:0000313" key="2">
    <source>
        <dbReference type="EMBL" id="KAF2792476.1"/>
    </source>
</evidence>
<reference evidence="2" key="1">
    <citation type="journal article" date="2020" name="Stud. Mycol.">
        <title>101 Dothideomycetes genomes: a test case for predicting lifestyles and emergence of pathogens.</title>
        <authorList>
            <person name="Haridas S."/>
            <person name="Albert R."/>
            <person name="Binder M."/>
            <person name="Bloem J."/>
            <person name="Labutti K."/>
            <person name="Salamov A."/>
            <person name="Andreopoulos B."/>
            <person name="Baker S."/>
            <person name="Barry K."/>
            <person name="Bills G."/>
            <person name="Bluhm B."/>
            <person name="Cannon C."/>
            <person name="Castanera R."/>
            <person name="Culley D."/>
            <person name="Daum C."/>
            <person name="Ezra D."/>
            <person name="Gonzalez J."/>
            <person name="Henrissat B."/>
            <person name="Kuo A."/>
            <person name="Liang C."/>
            <person name="Lipzen A."/>
            <person name="Lutzoni F."/>
            <person name="Magnuson J."/>
            <person name="Mondo S."/>
            <person name="Nolan M."/>
            <person name="Ohm R."/>
            <person name="Pangilinan J."/>
            <person name="Park H.-J."/>
            <person name="Ramirez L."/>
            <person name="Alfaro M."/>
            <person name="Sun H."/>
            <person name="Tritt A."/>
            <person name="Yoshinaga Y."/>
            <person name="Zwiers L.-H."/>
            <person name="Turgeon B."/>
            <person name="Goodwin S."/>
            <person name="Spatafora J."/>
            <person name="Crous P."/>
            <person name="Grigoriev I."/>
        </authorList>
    </citation>
    <scope>NUCLEOTIDE SEQUENCE</scope>
    <source>
        <strain evidence="2">CBS 109.77</strain>
    </source>
</reference>
<name>A0A6A6X7V3_9PLEO</name>
<dbReference type="Proteomes" id="UP000799757">
    <property type="component" value="Unassembled WGS sequence"/>
</dbReference>
<gene>
    <name evidence="2" type="ORF">K505DRAFT_362882</name>
</gene>
<dbReference type="OrthoDB" id="2363873at2759"/>
<protein>
    <submittedName>
        <fullName evidence="2">Uncharacterized protein</fullName>
    </submittedName>
</protein>